<protein>
    <submittedName>
        <fullName evidence="1">UDP-glycosyltransferase</fullName>
    </submittedName>
</protein>
<sequence length="465" mass="53901">MKNKKLLLYLPDGVGLRNFVFTNFINHAQNAGFEVEVWNSTPLLEKELRVKTHQVPKAKLSWMTDLRKAAYIDAQLNEFTKRFKNQIYQTYKFTTKANNLKALLKQVLKQLISRKINSLKDLRDLKKEIIGAEKKTNYFQACQTQLLEIKPDLVFCTNQRPVSATAPIEAAKELGIPTASFIFSWDNLPKATMIIEPDYYLVWSKFMKNELLLYYPYIQKNSVFITGTPQFEAHRNIALLQDKVSFYLENNMDLSKTYICFSGDDVTTSPDDQDYLRDVCEAVTNINQTGKMNLGVIFRPSPVDHSGRYDKVLKDYKKIIAYIPPKWKQQGDTWDTVVPTREDIALQVNTIFHSDLIINIASSMVFDFASMDKPCLYINYLSKTPRLKNWHPQKIYNFIHFQSMPDKDAVIWLTSKEEMEDKILEGLTNPKPYVEKAQNWFGIINQQPAQEASKRIAKALNEIID</sequence>
<dbReference type="InterPro" id="IPR043148">
    <property type="entry name" value="TagF_C"/>
</dbReference>
<dbReference type="GO" id="GO:0016740">
    <property type="term" value="F:transferase activity"/>
    <property type="evidence" value="ECO:0007669"/>
    <property type="project" value="UniProtKB-KW"/>
</dbReference>
<name>A0A6B3R138_9FLAO</name>
<proteinExistence type="predicted"/>
<dbReference type="Proteomes" id="UP000478505">
    <property type="component" value="Unassembled WGS sequence"/>
</dbReference>
<evidence type="ECO:0000313" key="1">
    <source>
        <dbReference type="EMBL" id="NEV93932.1"/>
    </source>
</evidence>
<dbReference type="EMBL" id="JAAIKD010000003">
    <property type="protein sequence ID" value="NEV93932.1"/>
    <property type="molecule type" value="Genomic_DNA"/>
</dbReference>
<reference evidence="1 2" key="1">
    <citation type="submission" date="2020-02" db="EMBL/GenBank/DDBJ databases">
        <title>Flavobacteriaceae Psychroflexus bacterium YR1-1, complete genome.</title>
        <authorList>
            <person name="Li Y."/>
            <person name="Wu S."/>
        </authorList>
    </citation>
    <scope>NUCLEOTIDE SEQUENCE [LARGE SCALE GENOMIC DNA]</scope>
    <source>
        <strain evidence="1 2">YR1-1</strain>
    </source>
</reference>
<comment type="caution">
    <text evidence="1">The sequence shown here is derived from an EMBL/GenBank/DDBJ whole genome shotgun (WGS) entry which is preliminary data.</text>
</comment>
<keyword evidence="2" id="KW-1185">Reference proteome</keyword>
<dbReference type="RefSeq" id="WP_164004647.1">
    <property type="nucleotide sequence ID" value="NZ_JAAIKD010000003.1"/>
</dbReference>
<gene>
    <name evidence="1" type="ORF">G3567_07205</name>
</gene>
<dbReference type="SUPFAM" id="SSF53756">
    <property type="entry name" value="UDP-Glycosyltransferase/glycogen phosphorylase"/>
    <property type="match status" value="1"/>
</dbReference>
<organism evidence="1 2">
    <name type="scientific">Psychroflexus aurantiacus</name>
    <dbReference type="NCBI Taxonomy" id="2709310"/>
    <lineage>
        <taxon>Bacteria</taxon>
        <taxon>Pseudomonadati</taxon>
        <taxon>Bacteroidota</taxon>
        <taxon>Flavobacteriia</taxon>
        <taxon>Flavobacteriales</taxon>
        <taxon>Flavobacteriaceae</taxon>
        <taxon>Psychroflexus</taxon>
    </lineage>
</organism>
<dbReference type="AlphaFoldDB" id="A0A6B3R138"/>
<keyword evidence="1" id="KW-0808">Transferase</keyword>
<evidence type="ECO:0000313" key="2">
    <source>
        <dbReference type="Proteomes" id="UP000478505"/>
    </source>
</evidence>
<accession>A0A6B3R138</accession>
<dbReference type="Gene3D" id="3.40.50.12580">
    <property type="match status" value="1"/>
</dbReference>